<evidence type="ECO:0008006" key="6">
    <source>
        <dbReference type="Google" id="ProtNLM"/>
    </source>
</evidence>
<name>A0A1A9WW56_9MUSC</name>
<evidence type="ECO:0000313" key="4">
    <source>
        <dbReference type="EnsemblMetazoa" id="GBRI034694-PA"/>
    </source>
</evidence>
<reference evidence="5" key="1">
    <citation type="submission" date="2014-03" db="EMBL/GenBank/DDBJ databases">
        <authorList>
            <person name="Aksoy S."/>
            <person name="Warren W."/>
            <person name="Wilson R.K."/>
        </authorList>
    </citation>
    <scope>NUCLEOTIDE SEQUENCE [LARGE SCALE GENOMIC DNA]</scope>
    <source>
        <strain evidence="5">IAEA</strain>
    </source>
</reference>
<dbReference type="Pfam" id="PF04984">
    <property type="entry name" value="Phage_sheath_1"/>
    <property type="match status" value="1"/>
</dbReference>
<evidence type="ECO:0000313" key="5">
    <source>
        <dbReference type="Proteomes" id="UP000091820"/>
    </source>
</evidence>
<keyword evidence="5" id="KW-1185">Reference proteome</keyword>
<sequence length="477" mass="51976">MSANYLHGPETIEVERGPRPVRAVKSSVIGLIGTAPTGAVNQPMPCLSEKDAAQFGPEIDGFTIPQALRAIYDHGAGTVVVINVLDPKRHTQHVDESDLKFDVQHQRAGLRYGYVSHLVLKSADSKTTYRRETDYQLEPVSGTLTRQVSGAIPAGESCIASYDHLDTGQVTAADILGRIDTAGRRSGIKVLDDAYNLLGYDAKILIAPVYCTQTSVTAELAAYADKLKAIAYVDAPIGTTFAQAIAGRGSAGTINFNTASERVRLCYPHALVYDKASNKNRLEPLSQRAAGLRAKVDLEKGFWWSSSNQEIAGIVGMERPLSAKLGDAQSEVNQLNENGITTVFNGFGTGLRLWGNRSAAFPTVTHVKNFENVRRTGDMLDEALRFFSLQYLDRPINQALIDALCESVNAYGRKLIGDGALLGFRCWYDKARNTQEELSAGHLLLNYAYTPPPPMERLTYETEITAEFLANLKGSAS</sequence>
<evidence type="ECO:0000256" key="1">
    <source>
        <dbReference type="ARBA" id="ARBA00008005"/>
    </source>
</evidence>
<feature type="domain" description="Tail sheath protein subtilisin-like" evidence="2">
    <location>
        <begin position="185"/>
        <end position="358"/>
    </location>
</feature>
<dbReference type="VEuPathDB" id="VectorBase:GBRI034694"/>
<dbReference type="PANTHER" id="PTHR35861">
    <property type="match status" value="1"/>
</dbReference>
<dbReference type="InterPro" id="IPR020287">
    <property type="entry name" value="Tail_sheath_C"/>
</dbReference>
<feature type="domain" description="Tail sheath protein C-terminal" evidence="3">
    <location>
        <begin position="368"/>
        <end position="465"/>
    </location>
</feature>
<protein>
    <recommendedName>
        <fullName evidence="6">Tail sheath protein subtilisin-like domain-containing protein</fullName>
    </recommendedName>
</protein>
<evidence type="ECO:0000259" key="2">
    <source>
        <dbReference type="Pfam" id="PF04984"/>
    </source>
</evidence>
<dbReference type="STRING" id="37001.A0A1A9WW56"/>
<dbReference type="InterPro" id="IPR035089">
    <property type="entry name" value="Phage_sheath_subtilisin"/>
</dbReference>
<dbReference type="PANTHER" id="PTHR35861:SF1">
    <property type="entry name" value="PHAGE TAIL SHEATH PROTEIN"/>
    <property type="match status" value="1"/>
</dbReference>
<dbReference type="Proteomes" id="UP000091820">
    <property type="component" value="Unassembled WGS sequence"/>
</dbReference>
<reference evidence="4" key="2">
    <citation type="submission" date="2020-05" db="UniProtKB">
        <authorList>
            <consortium name="EnsemblMetazoa"/>
        </authorList>
    </citation>
    <scope>IDENTIFICATION</scope>
    <source>
        <strain evidence="4">IAEA</strain>
    </source>
</reference>
<dbReference type="InterPro" id="IPR052042">
    <property type="entry name" value="Tail_sheath_structural"/>
</dbReference>
<proteinExistence type="inferred from homology"/>
<dbReference type="Pfam" id="PF17482">
    <property type="entry name" value="Phage_sheath_1C"/>
    <property type="match status" value="1"/>
</dbReference>
<dbReference type="EnsemblMetazoa" id="GBRI034694-RA">
    <property type="protein sequence ID" value="GBRI034694-PA"/>
    <property type="gene ID" value="GBRI034694"/>
</dbReference>
<evidence type="ECO:0000259" key="3">
    <source>
        <dbReference type="Pfam" id="PF17482"/>
    </source>
</evidence>
<accession>A0A1A9WW56</accession>
<dbReference type="AlphaFoldDB" id="A0A1A9WW56"/>
<dbReference type="Gene3D" id="3.40.50.11780">
    <property type="match status" value="1"/>
</dbReference>
<comment type="similarity">
    <text evidence="1">Belongs to the myoviridae tail sheath protein family.</text>
</comment>
<organism evidence="4 5">
    <name type="scientific">Glossina brevipalpis</name>
    <dbReference type="NCBI Taxonomy" id="37001"/>
    <lineage>
        <taxon>Eukaryota</taxon>
        <taxon>Metazoa</taxon>
        <taxon>Ecdysozoa</taxon>
        <taxon>Arthropoda</taxon>
        <taxon>Hexapoda</taxon>
        <taxon>Insecta</taxon>
        <taxon>Pterygota</taxon>
        <taxon>Neoptera</taxon>
        <taxon>Endopterygota</taxon>
        <taxon>Diptera</taxon>
        <taxon>Brachycera</taxon>
        <taxon>Muscomorpha</taxon>
        <taxon>Hippoboscoidea</taxon>
        <taxon>Glossinidae</taxon>
        <taxon>Glossina</taxon>
    </lineage>
</organism>